<organism evidence="1">
    <name type="scientific">Lygus hesperus</name>
    <name type="common">Western plant bug</name>
    <dbReference type="NCBI Taxonomy" id="30085"/>
    <lineage>
        <taxon>Eukaryota</taxon>
        <taxon>Metazoa</taxon>
        <taxon>Ecdysozoa</taxon>
        <taxon>Arthropoda</taxon>
        <taxon>Hexapoda</taxon>
        <taxon>Insecta</taxon>
        <taxon>Pterygota</taxon>
        <taxon>Neoptera</taxon>
        <taxon>Paraneoptera</taxon>
        <taxon>Hemiptera</taxon>
        <taxon>Heteroptera</taxon>
        <taxon>Panheteroptera</taxon>
        <taxon>Cimicomorpha</taxon>
        <taxon>Miridae</taxon>
        <taxon>Mirini</taxon>
        <taxon>Lygus</taxon>
    </lineage>
</organism>
<proteinExistence type="predicted"/>
<dbReference type="AlphaFoldDB" id="A0A0A9XMA6"/>
<evidence type="ECO:0000313" key="1">
    <source>
        <dbReference type="EMBL" id="JAG18235.1"/>
    </source>
</evidence>
<feature type="non-terminal residue" evidence="1">
    <location>
        <position position="1"/>
    </location>
</feature>
<reference evidence="1" key="1">
    <citation type="journal article" date="2014" name="PLoS ONE">
        <title>Transcriptome-Based Identification of ABC Transporters in the Western Tarnished Plant Bug Lygus hesperus.</title>
        <authorList>
            <person name="Hull J.J."/>
            <person name="Chaney K."/>
            <person name="Geib S.M."/>
            <person name="Fabrick J.A."/>
            <person name="Brent C.S."/>
            <person name="Walsh D."/>
            <person name="Lavine L.C."/>
        </authorList>
    </citation>
    <scope>NUCLEOTIDE SEQUENCE</scope>
</reference>
<reference evidence="1" key="2">
    <citation type="submission" date="2014-07" db="EMBL/GenBank/DDBJ databases">
        <authorList>
            <person name="Hull J."/>
        </authorList>
    </citation>
    <scope>NUCLEOTIDE SEQUENCE</scope>
</reference>
<dbReference type="EMBL" id="GBHO01025369">
    <property type="protein sequence ID" value="JAG18235.1"/>
    <property type="molecule type" value="Transcribed_RNA"/>
</dbReference>
<protein>
    <submittedName>
        <fullName evidence="1">Putative MFS-type transporter C757.11c</fullName>
    </submittedName>
</protein>
<sequence length="131" mass="15029">FDLRFGFSALKTTLLKIRLVRSRIIDTKHLIEILAQKREVRVTFYGCDVITQWIKRWTEYLPCVFSPCCGSRRVLAANGSHQMNSTGVLLEPANEMLPSCEVGCEQARFSSTLKSRNHHWSDSNVWLAKTL</sequence>
<gene>
    <name evidence="1" type="ORF">CM83_93579</name>
</gene>
<accession>A0A0A9XMA6</accession>
<name>A0A0A9XMA6_LYGHE</name>